<name>A0AAE3VWT0_9ACTN</name>
<dbReference type="EMBL" id="JAUSUZ010000001">
    <property type="protein sequence ID" value="MDQ0364679.1"/>
    <property type="molecule type" value="Genomic_DNA"/>
</dbReference>
<comment type="caution">
    <text evidence="1">The sequence shown here is derived from an EMBL/GenBank/DDBJ whole genome shotgun (WGS) entry which is preliminary data.</text>
</comment>
<organism evidence="1 2">
    <name type="scientific">Catenuloplanes indicus</name>
    <dbReference type="NCBI Taxonomy" id="137267"/>
    <lineage>
        <taxon>Bacteria</taxon>
        <taxon>Bacillati</taxon>
        <taxon>Actinomycetota</taxon>
        <taxon>Actinomycetes</taxon>
        <taxon>Micromonosporales</taxon>
        <taxon>Micromonosporaceae</taxon>
        <taxon>Catenuloplanes</taxon>
    </lineage>
</organism>
<proteinExistence type="predicted"/>
<accession>A0AAE3VWT0</accession>
<evidence type="ECO:0000313" key="1">
    <source>
        <dbReference type="EMBL" id="MDQ0364679.1"/>
    </source>
</evidence>
<dbReference type="AlphaFoldDB" id="A0AAE3VWT0"/>
<sequence length="143" mass="16247">MPVPRRIPIAWEAEHRTQTIGRYADGQFYAAVHGSYRPGAGPAWYAYVHLFDADGRYRETRVRLLARTAVLADSDGAERVLAGLLAGLHRIRFGNIAVRPFRFEHDGVLFALVDESDERRGPWAELYPDRLGFTEPWNGTYTT</sequence>
<keyword evidence="2" id="KW-1185">Reference proteome</keyword>
<gene>
    <name evidence="1" type="ORF">J2S42_001348</name>
</gene>
<reference evidence="1 2" key="1">
    <citation type="submission" date="2023-07" db="EMBL/GenBank/DDBJ databases">
        <title>Sequencing the genomes of 1000 actinobacteria strains.</title>
        <authorList>
            <person name="Klenk H.-P."/>
        </authorList>
    </citation>
    <scope>NUCLEOTIDE SEQUENCE [LARGE SCALE GENOMIC DNA]</scope>
    <source>
        <strain evidence="1 2">DSM 44709</strain>
    </source>
</reference>
<protein>
    <submittedName>
        <fullName evidence="1">Formate hydrogenlyase regulatory protein HycA</fullName>
    </submittedName>
</protein>
<dbReference type="Proteomes" id="UP001240236">
    <property type="component" value="Unassembled WGS sequence"/>
</dbReference>
<evidence type="ECO:0000313" key="2">
    <source>
        <dbReference type="Proteomes" id="UP001240236"/>
    </source>
</evidence>
<dbReference type="RefSeq" id="WP_307236277.1">
    <property type="nucleotide sequence ID" value="NZ_JAUSUZ010000001.1"/>
</dbReference>